<keyword evidence="1" id="KW-0812">Transmembrane</keyword>
<name>A0A6J6IF75_9ZZZZ</name>
<sequence length="170" mass="17191">MSCTLEPAKPGGGIQSIGDIRRITIIGFAIALMALLGACGSTTTSSQAQLSVVRAISPVPTDPSSAALYLSIENTGDAPARLIDVTTASGTGMLHRTEISNSGQAMMTMVSGFTIDPGSTLKMAAGADHVMLPVPVGLVAGDTYAVTLSFTGAPPIRTSAQVVSADQVLN</sequence>
<dbReference type="InterPro" id="IPR007410">
    <property type="entry name" value="LpqE-like"/>
</dbReference>
<dbReference type="PANTHER" id="PTHR36302:SF1">
    <property type="entry name" value="COPPER CHAPERONE PCU(A)C"/>
    <property type="match status" value="1"/>
</dbReference>
<dbReference type="SUPFAM" id="SSF110087">
    <property type="entry name" value="DR1885-like metal-binding protein"/>
    <property type="match status" value="1"/>
</dbReference>
<dbReference type="Pfam" id="PF04314">
    <property type="entry name" value="PCuAC"/>
    <property type="match status" value="1"/>
</dbReference>
<dbReference type="Gene3D" id="2.60.40.1890">
    <property type="entry name" value="PCu(A)C copper chaperone"/>
    <property type="match status" value="1"/>
</dbReference>
<dbReference type="InterPro" id="IPR058248">
    <property type="entry name" value="Lxx211020-like"/>
</dbReference>
<feature type="transmembrane region" description="Helical" evidence="1">
    <location>
        <begin position="20"/>
        <end position="39"/>
    </location>
</feature>
<protein>
    <submittedName>
        <fullName evidence="2">Unannotated protein</fullName>
    </submittedName>
</protein>
<evidence type="ECO:0000256" key="1">
    <source>
        <dbReference type="SAM" id="Phobius"/>
    </source>
</evidence>
<dbReference type="PANTHER" id="PTHR36302">
    <property type="entry name" value="BLR7088 PROTEIN"/>
    <property type="match status" value="1"/>
</dbReference>
<dbReference type="EMBL" id="CAEZUP010000117">
    <property type="protein sequence ID" value="CAB4622764.1"/>
    <property type="molecule type" value="Genomic_DNA"/>
</dbReference>
<keyword evidence="1" id="KW-0472">Membrane</keyword>
<keyword evidence="1" id="KW-1133">Transmembrane helix</keyword>
<proteinExistence type="predicted"/>
<organism evidence="2">
    <name type="scientific">freshwater metagenome</name>
    <dbReference type="NCBI Taxonomy" id="449393"/>
    <lineage>
        <taxon>unclassified sequences</taxon>
        <taxon>metagenomes</taxon>
        <taxon>ecological metagenomes</taxon>
    </lineage>
</organism>
<evidence type="ECO:0000313" key="2">
    <source>
        <dbReference type="EMBL" id="CAB4622764.1"/>
    </source>
</evidence>
<dbReference type="InterPro" id="IPR036182">
    <property type="entry name" value="PCuAC_sf"/>
</dbReference>
<gene>
    <name evidence="2" type="ORF">UFOPK1835_01922</name>
</gene>
<accession>A0A6J6IF75</accession>
<reference evidence="2" key="1">
    <citation type="submission" date="2020-05" db="EMBL/GenBank/DDBJ databases">
        <authorList>
            <person name="Chiriac C."/>
            <person name="Salcher M."/>
            <person name="Ghai R."/>
            <person name="Kavagutti S V."/>
        </authorList>
    </citation>
    <scope>NUCLEOTIDE SEQUENCE</scope>
</reference>
<dbReference type="AlphaFoldDB" id="A0A6J6IF75"/>